<feature type="transmembrane region" description="Helical" evidence="6">
    <location>
        <begin position="180"/>
        <end position="203"/>
    </location>
</feature>
<dbReference type="OrthoDB" id="10372964at2759"/>
<dbReference type="AlphaFoldDB" id="A0A914BEB4"/>
<evidence type="ECO:0000256" key="4">
    <source>
        <dbReference type="ARBA" id="ARBA00023136"/>
    </source>
</evidence>
<keyword evidence="2 6" id="KW-0812">Transmembrane</keyword>
<reference evidence="7" key="1">
    <citation type="submission" date="2022-11" db="UniProtKB">
        <authorList>
            <consortium name="EnsemblMetazoa"/>
        </authorList>
    </citation>
    <scope>IDENTIFICATION</scope>
</reference>
<comment type="similarity">
    <text evidence="5">Belongs to the TMEM179 family.</text>
</comment>
<dbReference type="RefSeq" id="XP_038074419.1">
    <property type="nucleotide sequence ID" value="XM_038218491.1"/>
</dbReference>
<keyword evidence="3 6" id="KW-1133">Transmembrane helix</keyword>
<evidence type="ECO:0000256" key="1">
    <source>
        <dbReference type="ARBA" id="ARBA00004141"/>
    </source>
</evidence>
<evidence type="ECO:0000313" key="8">
    <source>
        <dbReference type="Proteomes" id="UP000887568"/>
    </source>
</evidence>
<dbReference type="InterPro" id="IPR059010">
    <property type="entry name" value="TMEM179-179B"/>
</dbReference>
<evidence type="ECO:0000256" key="3">
    <source>
        <dbReference type="ARBA" id="ARBA00022989"/>
    </source>
</evidence>
<evidence type="ECO:0000256" key="5">
    <source>
        <dbReference type="ARBA" id="ARBA00093776"/>
    </source>
</evidence>
<name>A0A914BEB4_PATMI</name>
<feature type="transmembrane region" description="Helical" evidence="6">
    <location>
        <begin position="76"/>
        <end position="96"/>
    </location>
</feature>
<dbReference type="PANTHER" id="PTHR31872:SF4">
    <property type="entry name" value="TRANSMEMBRANE PROTEIN 179"/>
    <property type="match status" value="1"/>
</dbReference>
<keyword evidence="4 6" id="KW-0472">Membrane</keyword>
<dbReference type="PANTHER" id="PTHR31872">
    <property type="entry name" value="TRANSMEMBRANE PROTEIN 179"/>
    <property type="match status" value="1"/>
</dbReference>
<accession>A0A914BEB4</accession>
<feature type="transmembrane region" description="Helical" evidence="6">
    <location>
        <begin position="108"/>
        <end position="134"/>
    </location>
</feature>
<proteinExistence type="inferred from homology"/>
<dbReference type="EnsemblMetazoa" id="XM_038218491.1">
    <property type="protein sequence ID" value="XP_038074419.1"/>
    <property type="gene ID" value="LOC119742528"/>
</dbReference>
<protein>
    <submittedName>
        <fullName evidence="7">Uncharacterized protein</fullName>
    </submittedName>
</protein>
<organism evidence="7 8">
    <name type="scientific">Patiria miniata</name>
    <name type="common">Bat star</name>
    <name type="synonym">Asterina miniata</name>
    <dbReference type="NCBI Taxonomy" id="46514"/>
    <lineage>
        <taxon>Eukaryota</taxon>
        <taxon>Metazoa</taxon>
        <taxon>Echinodermata</taxon>
        <taxon>Eleutherozoa</taxon>
        <taxon>Asterozoa</taxon>
        <taxon>Asteroidea</taxon>
        <taxon>Valvatacea</taxon>
        <taxon>Valvatida</taxon>
        <taxon>Asterinidae</taxon>
        <taxon>Patiria</taxon>
    </lineage>
</organism>
<evidence type="ECO:0000256" key="6">
    <source>
        <dbReference type="SAM" id="Phobius"/>
    </source>
</evidence>
<evidence type="ECO:0000256" key="2">
    <source>
        <dbReference type="ARBA" id="ARBA00022692"/>
    </source>
</evidence>
<dbReference type="Pfam" id="PF26158">
    <property type="entry name" value="Claudin_TMEM179-179B"/>
    <property type="match status" value="1"/>
</dbReference>
<dbReference type="InterPro" id="IPR029673">
    <property type="entry name" value="TMEM179"/>
</dbReference>
<dbReference type="OMA" id="AWGNITF"/>
<feature type="transmembrane region" description="Helical" evidence="6">
    <location>
        <begin position="12"/>
        <end position="31"/>
    </location>
</feature>
<sequence length="214" mass="23119">MGGARKPLAGVETLLLLAVVGVGLAVFITILQATDEIPGATCLPYTEVKFLQDPPVAWGNITFKPPPDDAKCNFCMATQIIISLCFAFICALYRLVTICVEKLDLSLLRILSIPLYLLSAAFALIGSTVLQVGFNNFCGQLTSYSGSDKKCETAEKFIASLPDSPEAEFNFVKELSIATMASWICMGFWLLLSVLTIVSFGAASKKKDSEKIKS</sequence>
<keyword evidence="8" id="KW-1185">Reference proteome</keyword>
<dbReference type="GeneID" id="119742528"/>
<dbReference type="Proteomes" id="UP000887568">
    <property type="component" value="Unplaced"/>
</dbReference>
<comment type="subcellular location">
    <subcellularLocation>
        <location evidence="1">Membrane</location>
        <topology evidence="1">Multi-pass membrane protein</topology>
    </subcellularLocation>
</comment>
<evidence type="ECO:0000313" key="7">
    <source>
        <dbReference type="EnsemblMetazoa" id="XP_038074419.1"/>
    </source>
</evidence>